<feature type="compositionally biased region" description="Low complexity" evidence="1">
    <location>
        <begin position="1"/>
        <end position="17"/>
    </location>
</feature>
<proteinExistence type="predicted"/>
<keyword evidence="3" id="KW-1185">Reference proteome</keyword>
<gene>
    <name evidence="2" type="ORF">NW768_001036</name>
</gene>
<protein>
    <submittedName>
        <fullName evidence="2">Uncharacterized protein</fullName>
    </submittedName>
</protein>
<feature type="region of interest" description="Disordered" evidence="1">
    <location>
        <begin position="861"/>
        <end position="902"/>
    </location>
</feature>
<dbReference type="Proteomes" id="UP001152024">
    <property type="component" value="Unassembled WGS sequence"/>
</dbReference>
<accession>A0ABQ8RP45</accession>
<name>A0ABQ8RP45_FUSEQ</name>
<feature type="region of interest" description="Disordered" evidence="1">
    <location>
        <begin position="1"/>
        <end position="24"/>
    </location>
</feature>
<feature type="compositionally biased region" description="Polar residues" evidence="1">
    <location>
        <begin position="862"/>
        <end position="902"/>
    </location>
</feature>
<evidence type="ECO:0000256" key="1">
    <source>
        <dbReference type="SAM" id="MobiDB-lite"/>
    </source>
</evidence>
<reference evidence="2" key="1">
    <citation type="submission" date="2022-09" db="EMBL/GenBank/DDBJ databases">
        <title>Fusarium specimens isolated from Avocado Roots.</title>
        <authorList>
            <person name="Stajich J."/>
            <person name="Roper C."/>
            <person name="Heimlech-Rivalta G."/>
        </authorList>
    </citation>
    <scope>NUCLEOTIDE SEQUENCE</scope>
    <source>
        <strain evidence="2">CF00095</strain>
    </source>
</reference>
<evidence type="ECO:0000313" key="2">
    <source>
        <dbReference type="EMBL" id="KAJ4139695.1"/>
    </source>
</evidence>
<dbReference type="EMBL" id="JAOQBH010000002">
    <property type="protein sequence ID" value="KAJ4139695.1"/>
    <property type="molecule type" value="Genomic_DNA"/>
</dbReference>
<sequence>MSSGNIITPIPSDTTPPAADVQNPPQATQSIAFNVFMITSKRSSDDDTHWETEGWLYQGFKTIAGTSQNGQIVNGISSDCVYYLPSFNGEMGPQIDISHDVTSKEVPANIGTREMSKVKSPLAPWSFDIAFSNFGAANAVFIGTMIKDDGPVWDLKGSYLGPTTQELQVTVVPATMAVPNLNDGTSPASLHAISPIVTVGTPGFQVGEDGAQICGNTIMQNLMMHSLINTQAESVVGSIMPVTDVEQLEIYMNNKEFFLRGGVHMLCDYLKKQTQIPPGIVDHIEWKNNIFIAMCSQPTTPPPSNGQKTIRTSWDPARMYGLDPNNNPADATLIATLQSQYRQATMDCYALGYRQQCNGWNLYEKNAEAWFNYYAYYITTPEALQRMAVLSTNAPGIGDGKRDGPSFMREIVNKLTTLKHAAESNAQKAGRPKPNLDVDGVVKKNEAALNENMAYSMYITDGMVDEAKTLLGQGSKNPALATAFQTQLEKMQDETSVGANDLAVIAVNTLELINNPNTRVGKIIRKWWQKRRTPGVLVNSLTVAQAIQALELADFAPVLQQVQDPADVDTDQINQLAPDGPPEKAINEAGQSILNRLGKGFKAVGNSGEKWIGPILRVGVHVAAIAFMCRTLEGGLSQCLPGEIGAAVCVTGMAGLSLAGKLAGVSLSIGRTMGWASTEVRLFHATRTWFCQRLQPAFSDPPSWSKVHKAFVGDFNDAVGALGLISCIFGIVVSAEAMSQAGSSPNDPIAKREDVFTTVNGTLGSVELACGIPSVFSDVAGFEVLGAVCGPLGLVVGFLSIGVNLTDTISFLPDAFQDLEDWMTTGPVQYGSYDWNQTFTGEPSLTVTLPPIQISKVATEGTAGSQNGNATNNGSKNQNDGGNSDNSTPKPTASQVTAPQQAAAQRMTTALQTFSDKVSEFQSSTYAVSSARLYAGALSTFIELGLTWEPANLNFQISTNDFVTAYNFAAANSLWEIQLHSTGAEADPSAIFMPLVDEINNSYTALQTAMSVSGS</sequence>
<comment type="caution">
    <text evidence="2">The sequence shown here is derived from an EMBL/GenBank/DDBJ whole genome shotgun (WGS) entry which is preliminary data.</text>
</comment>
<evidence type="ECO:0000313" key="3">
    <source>
        <dbReference type="Proteomes" id="UP001152024"/>
    </source>
</evidence>
<organism evidence="2 3">
    <name type="scientific">Fusarium equiseti</name>
    <name type="common">Fusarium scirpi</name>
    <dbReference type="NCBI Taxonomy" id="61235"/>
    <lineage>
        <taxon>Eukaryota</taxon>
        <taxon>Fungi</taxon>
        <taxon>Dikarya</taxon>
        <taxon>Ascomycota</taxon>
        <taxon>Pezizomycotina</taxon>
        <taxon>Sordariomycetes</taxon>
        <taxon>Hypocreomycetidae</taxon>
        <taxon>Hypocreales</taxon>
        <taxon>Nectriaceae</taxon>
        <taxon>Fusarium</taxon>
        <taxon>Fusarium incarnatum-equiseti species complex</taxon>
    </lineage>
</organism>